<dbReference type="Proteomes" id="UP000593765">
    <property type="component" value="Chromosome"/>
</dbReference>
<dbReference type="RefSeq" id="WP_206295545.1">
    <property type="nucleotide sequence ID" value="NZ_CP063458.1"/>
</dbReference>
<keyword evidence="4" id="KW-1185">Reference proteome</keyword>
<name>A0A7M2X3B7_9BACT</name>
<accession>A0A7M2X3B7</accession>
<reference evidence="3 4" key="1">
    <citation type="submission" date="2020-10" db="EMBL/GenBank/DDBJ databases">
        <title>Wide distribution of Phycisphaera-like planctomycetes from WD2101 soil group in peatlands and genome analysis of the first cultivated representative.</title>
        <authorList>
            <person name="Dedysh S.N."/>
            <person name="Beletsky A.V."/>
            <person name="Ivanova A."/>
            <person name="Kulichevskaya I.S."/>
            <person name="Suzina N.E."/>
            <person name="Philippov D.A."/>
            <person name="Rakitin A.L."/>
            <person name="Mardanov A.V."/>
            <person name="Ravin N.V."/>
        </authorList>
    </citation>
    <scope>NUCLEOTIDE SEQUENCE [LARGE SCALE GENOMIC DNA]</scope>
    <source>
        <strain evidence="3 4">M1803</strain>
    </source>
</reference>
<sequence>MRPTHFRRALQLLAVATCSAFATVGIGQSAPSDPPVRGEPALINPIAPSGPASAGPVLPGAPGSNTLPLGKAFERPSAGISVRPPAGWTAIVEPDREELVRFVDRLDNPAKGQRTDWSLSLIRRSFPKPQHLLQTQVEKDFKKVWEPGIVENTLAALNEQLPGAKILRGGDPTNIGKYDVGMIVMRYTKNGERRLAQHAIIEANPRLYFLLSFNSPGRKDVAEDDRNEEKTVDPTESQAVATFRSIIDSVQLLDLEKIKADQDARLFRTRGLFVNLDGRALNSKLIPQQFMRIIRDGKDIGYSYVVERPDVDPKGGNDGISIDVRSRLMTEINAAGQVLPFPREESEASMFTTLDRRVENWTKMIVFDDGKPKDAKNPWKKLNEVGATQFEQRRVLAADPKVPGKQFQIGENGDPNNPWVNVRESYSLKVEFFGGKANLEPVVRPLPPFYLPQALVSMLPRLIPPNEQKGYMVATYVGDLRQVMARYIDVEAETATPSVISGSSGKLRAIPIRDRIGYEGAPTLHWVTNKGEYLGSTIESTKTSIVPTDEPTIRRIWSIPDGERVFDKIREAAPATVPARGGRPGPTTPSPTGSLPRDLRPNGN</sequence>
<evidence type="ECO:0000313" key="4">
    <source>
        <dbReference type="Proteomes" id="UP000593765"/>
    </source>
</evidence>
<gene>
    <name evidence="3" type="ORF">IPV69_12995</name>
</gene>
<dbReference type="EMBL" id="CP063458">
    <property type="protein sequence ID" value="QOV92213.1"/>
    <property type="molecule type" value="Genomic_DNA"/>
</dbReference>
<protein>
    <submittedName>
        <fullName evidence="3">Uncharacterized protein</fullName>
    </submittedName>
</protein>
<evidence type="ECO:0000256" key="2">
    <source>
        <dbReference type="SAM" id="SignalP"/>
    </source>
</evidence>
<evidence type="ECO:0000256" key="1">
    <source>
        <dbReference type="SAM" id="MobiDB-lite"/>
    </source>
</evidence>
<feature type="region of interest" description="Disordered" evidence="1">
    <location>
        <begin position="573"/>
        <end position="604"/>
    </location>
</feature>
<feature type="chain" id="PRO_5034318452" evidence="2">
    <location>
        <begin position="23"/>
        <end position="604"/>
    </location>
</feature>
<dbReference type="AlphaFoldDB" id="A0A7M2X3B7"/>
<proteinExistence type="predicted"/>
<evidence type="ECO:0000313" key="3">
    <source>
        <dbReference type="EMBL" id="QOV92213.1"/>
    </source>
</evidence>
<feature type="signal peptide" evidence="2">
    <location>
        <begin position="1"/>
        <end position="22"/>
    </location>
</feature>
<keyword evidence="2" id="KW-0732">Signal</keyword>
<organism evidence="3 4">
    <name type="scientific">Humisphaera borealis</name>
    <dbReference type="NCBI Taxonomy" id="2807512"/>
    <lineage>
        <taxon>Bacteria</taxon>
        <taxon>Pseudomonadati</taxon>
        <taxon>Planctomycetota</taxon>
        <taxon>Phycisphaerae</taxon>
        <taxon>Tepidisphaerales</taxon>
        <taxon>Tepidisphaeraceae</taxon>
        <taxon>Humisphaera</taxon>
    </lineage>
</organism>
<dbReference type="KEGG" id="hbs:IPV69_12995"/>